<dbReference type="RefSeq" id="WP_380511373.1">
    <property type="nucleotide sequence ID" value="NZ_JBHEZX010000008.1"/>
</dbReference>
<feature type="domain" description="Aminoglycoside phosphotransferase" evidence="1">
    <location>
        <begin position="42"/>
        <end position="196"/>
    </location>
</feature>
<name>A0ABV6VCV1_9ACTN</name>
<dbReference type="InterPro" id="IPR051678">
    <property type="entry name" value="AGP_Transferase"/>
</dbReference>
<keyword evidence="3" id="KW-1185">Reference proteome</keyword>
<evidence type="ECO:0000259" key="1">
    <source>
        <dbReference type="Pfam" id="PF01636"/>
    </source>
</evidence>
<protein>
    <submittedName>
        <fullName evidence="2">Phosphotransferase family protein</fullName>
    </submittedName>
</protein>
<reference evidence="2 3" key="1">
    <citation type="submission" date="2024-09" db="EMBL/GenBank/DDBJ databases">
        <authorList>
            <person name="Lee S.D."/>
        </authorList>
    </citation>
    <scope>NUCLEOTIDE SEQUENCE [LARGE SCALE GENOMIC DNA]</scope>
    <source>
        <strain evidence="2 3">N1-1</strain>
    </source>
</reference>
<organism evidence="2 3">
    <name type="scientific">Streptacidiphilus alkalitolerans</name>
    <dbReference type="NCBI Taxonomy" id="3342712"/>
    <lineage>
        <taxon>Bacteria</taxon>
        <taxon>Bacillati</taxon>
        <taxon>Actinomycetota</taxon>
        <taxon>Actinomycetes</taxon>
        <taxon>Kitasatosporales</taxon>
        <taxon>Streptomycetaceae</taxon>
        <taxon>Streptacidiphilus</taxon>
    </lineage>
</organism>
<dbReference type="InterPro" id="IPR011009">
    <property type="entry name" value="Kinase-like_dom_sf"/>
</dbReference>
<dbReference type="PANTHER" id="PTHR21310">
    <property type="entry name" value="AMINOGLYCOSIDE PHOSPHOTRANSFERASE-RELATED-RELATED"/>
    <property type="match status" value="1"/>
</dbReference>
<comment type="caution">
    <text evidence="2">The sequence shown here is derived from an EMBL/GenBank/DDBJ whole genome shotgun (WGS) entry which is preliminary data.</text>
</comment>
<dbReference type="Pfam" id="PF01636">
    <property type="entry name" value="APH"/>
    <property type="match status" value="1"/>
</dbReference>
<evidence type="ECO:0000313" key="3">
    <source>
        <dbReference type="Proteomes" id="UP001592582"/>
    </source>
</evidence>
<dbReference type="SUPFAM" id="SSF56112">
    <property type="entry name" value="Protein kinase-like (PK-like)"/>
    <property type="match status" value="1"/>
</dbReference>
<gene>
    <name evidence="2" type="ORF">ACEZDG_19950</name>
</gene>
<dbReference type="EMBL" id="JBHEZX010000008">
    <property type="protein sequence ID" value="MFC1411543.1"/>
    <property type="molecule type" value="Genomic_DNA"/>
</dbReference>
<accession>A0ABV6VCV1</accession>
<proteinExistence type="predicted"/>
<dbReference type="PANTHER" id="PTHR21310:SF40">
    <property type="entry name" value="AMINOGLYCOSIDE PHOSPHOTRANSFERASE DOMAIN-CONTAINING PROTEIN-RELATED"/>
    <property type="match status" value="1"/>
</dbReference>
<sequence length="250" mass="26665">MDEVEVVVAHSERATLRVGDVFLKVDADQGRIDVEVEAMALAPVPTPEVLWRKPPVLAIAAVPGRTLGRLGGPSTGSSAGWAAAGAAIRKLHDTPPPPWPGQAGRSVGALTAELDAECALLVAGGLLPAELVARNRRVAEAALRPWTPAFTHGDLQIAHVFVDGDEVTGIIDWSEAGQGDALFDLATFTLGHEEHLGDVVTGYGTDVDLDLDVIRAWWSLRSLLVVRWLLEHGFDPFAPGCEVDVLRSRM</sequence>
<evidence type="ECO:0000313" key="2">
    <source>
        <dbReference type="EMBL" id="MFC1411543.1"/>
    </source>
</evidence>
<dbReference type="InterPro" id="IPR002575">
    <property type="entry name" value="Aminoglycoside_PTrfase"/>
</dbReference>
<dbReference type="Proteomes" id="UP001592582">
    <property type="component" value="Unassembled WGS sequence"/>
</dbReference>
<dbReference type="Gene3D" id="3.90.1200.10">
    <property type="match status" value="1"/>
</dbReference>